<evidence type="ECO:0000256" key="7">
    <source>
        <dbReference type="ARBA" id="ARBA00023136"/>
    </source>
</evidence>
<accession>A0A2H0XBA3</accession>
<dbReference type="GO" id="GO:0005886">
    <property type="term" value="C:plasma membrane"/>
    <property type="evidence" value="ECO:0007669"/>
    <property type="project" value="TreeGrafter"/>
</dbReference>
<dbReference type="Pfam" id="PF00535">
    <property type="entry name" value="Glycos_transf_2"/>
    <property type="match status" value="1"/>
</dbReference>
<dbReference type="Gene3D" id="3.90.550.10">
    <property type="entry name" value="Spore Coat Polysaccharide Biosynthesis Protein SpsA, Chain A"/>
    <property type="match status" value="1"/>
</dbReference>
<evidence type="ECO:0000313" key="10">
    <source>
        <dbReference type="Proteomes" id="UP000231098"/>
    </source>
</evidence>
<keyword evidence="3 9" id="KW-0808">Transferase</keyword>
<reference evidence="10" key="1">
    <citation type="submission" date="2017-09" db="EMBL/GenBank/DDBJ databases">
        <title>Depth-based differentiation of microbial function through sediment-hosted aquifers and enrichment of novel symbionts in the deep terrestrial subsurface.</title>
        <authorList>
            <person name="Probst A.J."/>
            <person name="Ladd B."/>
            <person name="Jarett J.K."/>
            <person name="Geller-Mcgrath D.E."/>
            <person name="Sieber C.M.K."/>
            <person name="Emerson J.B."/>
            <person name="Anantharaman K."/>
            <person name="Thomas B.C."/>
            <person name="Malmstrom R."/>
            <person name="Stieglmeier M."/>
            <person name="Klingl A."/>
            <person name="Woyke T."/>
            <person name="Ryan C.M."/>
            <person name="Banfield J.F."/>
        </authorList>
    </citation>
    <scope>NUCLEOTIDE SEQUENCE [LARGE SCALE GENOMIC DNA]</scope>
</reference>
<dbReference type="EMBL" id="PEYV01000045">
    <property type="protein sequence ID" value="PIS21459.1"/>
    <property type="molecule type" value="Genomic_DNA"/>
</dbReference>
<evidence type="ECO:0000259" key="8">
    <source>
        <dbReference type="Pfam" id="PF00535"/>
    </source>
</evidence>
<dbReference type="SUPFAM" id="SSF53448">
    <property type="entry name" value="Nucleotide-diphospho-sugar transferases"/>
    <property type="match status" value="1"/>
</dbReference>
<dbReference type="Proteomes" id="UP000231098">
    <property type="component" value="Unassembled WGS sequence"/>
</dbReference>
<organism evidence="9 10">
    <name type="scientific">candidate division WWE3 bacterium CG08_land_8_20_14_0_20_41_15</name>
    <dbReference type="NCBI Taxonomy" id="1975086"/>
    <lineage>
        <taxon>Bacteria</taxon>
        <taxon>Katanobacteria</taxon>
    </lineage>
</organism>
<protein>
    <submittedName>
        <fullName evidence="9">Glycosyltransferase family 2 protein</fullName>
    </submittedName>
</protein>
<dbReference type="InterPro" id="IPR029044">
    <property type="entry name" value="Nucleotide-diphossugar_trans"/>
</dbReference>
<comment type="caution">
    <text evidence="9">The sequence shown here is derived from an EMBL/GenBank/DDBJ whole genome shotgun (WGS) entry which is preliminary data.</text>
</comment>
<evidence type="ECO:0000256" key="1">
    <source>
        <dbReference type="ARBA" id="ARBA00022475"/>
    </source>
</evidence>
<dbReference type="InterPro" id="IPR001173">
    <property type="entry name" value="Glyco_trans_2-like"/>
</dbReference>
<sequence>MKLSVFFPFYNEELNIERVVTNASEILEKIESDYEIIVVNDGSRDKTEEIANSLSEKNKKVRVISHHPNRGYGGALKSGFYGATGDYIFFSDGDGQFDFSQFQVFWDRRKEADLILGYRTNRMETDGWKRVLNAKLWNVLNRAMFNLRIRDIDCAFKLINKKVIDAIPKMQSEGAMVSAELLIKAKDAGFTFLELPVIHLVSPEKLGGSTGAKPKVIIRAFKELFRFRLNYSSSQQKPKV</sequence>
<dbReference type="InterPro" id="IPR050256">
    <property type="entry name" value="Glycosyltransferase_2"/>
</dbReference>
<evidence type="ECO:0000256" key="3">
    <source>
        <dbReference type="ARBA" id="ARBA00022679"/>
    </source>
</evidence>
<dbReference type="GO" id="GO:0009103">
    <property type="term" value="P:lipopolysaccharide biosynthetic process"/>
    <property type="evidence" value="ECO:0007669"/>
    <property type="project" value="UniProtKB-KW"/>
</dbReference>
<name>A0A2H0XBA3_UNCKA</name>
<keyword evidence="2" id="KW-0328">Glycosyltransferase</keyword>
<evidence type="ECO:0000256" key="5">
    <source>
        <dbReference type="ARBA" id="ARBA00022985"/>
    </source>
</evidence>
<dbReference type="GO" id="GO:0099621">
    <property type="term" value="F:undecaprenyl-phosphate 4-deoxy-4-formamido-L-arabinose transferase activity"/>
    <property type="evidence" value="ECO:0007669"/>
    <property type="project" value="TreeGrafter"/>
</dbReference>
<dbReference type="PANTHER" id="PTHR48090">
    <property type="entry name" value="UNDECAPRENYL-PHOSPHATE 4-DEOXY-4-FORMAMIDO-L-ARABINOSE TRANSFERASE-RELATED"/>
    <property type="match status" value="1"/>
</dbReference>
<proteinExistence type="predicted"/>
<dbReference type="AlphaFoldDB" id="A0A2H0XBA3"/>
<evidence type="ECO:0000256" key="2">
    <source>
        <dbReference type="ARBA" id="ARBA00022676"/>
    </source>
</evidence>
<keyword evidence="6" id="KW-1133">Transmembrane helix</keyword>
<dbReference type="CDD" id="cd04179">
    <property type="entry name" value="DPM_DPG-synthase_like"/>
    <property type="match status" value="1"/>
</dbReference>
<dbReference type="PANTHER" id="PTHR48090:SF3">
    <property type="entry name" value="UNDECAPRENYL-PHOSPHATE 4-DEOXY-4-FORMAMIDO-L-ARABINOSE TRANSFERASE"/>
    <property type="match status" value="1"/>
</dbReference>
<keyword evidence="1" id="KW-1003">Cell membrane</keyword>
<evidence type="ECO:0000313" key="9">
    <source>
        <dbReference type="EMBL" id="PIS21459.1"/>
    </source>
</evidence>
<keyword evidence="4" id="KW-0812">Transmembrane</keyword>
<evidence type="ECO:0000256" key="4">
    <source>
        <dbReference type="ARBA" id="ARBA00022692"/>
    </source>
</evidence>
<keyword evidence="7" id="KW-0472">Membrane</keyword>
<gene>
    <name evidence="9" type="ORF">COT51_02650</name>
</gene>
<evidence type="ECO:0000256" key="6">
    <source>
        <dbReference type="ARBA" id="ARBA00022989"/>
    </source>
</evidence>
<feature type="domain" description="Glycosyltransferase 2-like" evidence="8">
    <location>
        <begin position="4"/>
        <end position="165"/>
    </location>
</feature>
<keyword evidence="5" id="KW-0448">Lipopolysaccharide biosynthesis</keyword>